<reference evidence="2 3" key="1">
    <citation type="submission" date="2019-02" db="EMBL/GenBank/DDBJ databases">
        <title>Genome analysis provides insights into bioremediation potentialities and Haloocin production by Natrinema altunense strain 4.1R isolated from Chott Douz in Tunisian desert.</title>
        <authorList>
            <person name="Najjari A."/>
            <person name="Youssef N."/>
            <person name="Ben Dhia O."/>
            <person name="Ferjani R."/>
            <person name="El Hidri D."/>
            <person name="Ouzari H.I."/>
            <person name="Cherif A."/>
        </authorList>
    </citation>
    <scope>NUCLEOTIDE SEQUENCE [LARGE SCALE GENOMIC DNA]</scope>
    <source>
        <strain evidence="2 3">4.1R</strain>
    </source>
</reference>
<accession>A0A482XV35</accession>
<comment type="caution">
    <text evidence="2">The sequence shown here is derived from an EMBL/GenBank/DDBJ whole genome shotgun (WGS) entry which is preliminary data.</text>
</comment>
<dbReference type="Proteomes" id="UP000292704">
    <property type="component" value="Unassembled WGS sequence"/>
</dbReference>
<feature type="domain" description="Ribbon-helix-helix protein CopG" evidence="1">
    <location>
        <begin position="8"/>
        <end position="45"/>
    </location>
</feature>
<evidence type="ECO:0000313" key="3">
    <source>
        <dbReference type="Proteomes" id="UP000292704"/>
    </source>
</evidence>
<name>A0A482XV35_9EURY</name>
<gene>
    <name evidence="2" type="ORF">ELS17_15565</name>
</gene>
<sequence>MDHDPSSRVSFGCPDELLEMLDEIADREDKNRSEKLRELVANEVEARGDLTEPQPMLPDDERLADAYRLLHKRASAPHKTKRRVRLEAAKNKLYDNTTPKSAVLDEIIKPLESEGYISVEPGNQSVWVFVQPMRYTDGEDIVEPGEKAVA</sequence>
<evidence type="ECO:0000259" key="1">
    <source>
        <dbReference type="Pfam" id="PF01402"/>
    </source>
</evidence>
<dbReference type="GO" id="GO:0006355">
    <property type="term" value="P:regulation of DNA-templated transcription"/>
    <property type="evidence" value="ECO:0007669"/>
    <property type="project" value="InterPro"/>
</dbReference>
<organism evidence="2 3">
    <name type="scientific">Natrinema altunense</name>
    <dbReference type="NCBI Taxonomy" id="222984"/>
    <lineage>
        <taxon>Archaea</taxon>
        <taxon>Methanobacteriati</taxon>
        <taxon>Methanobacteriota</taxon>
        <taxon>Stenosarchaea group</taxon>
        <taxon>Halobacteria</taxon>
        <taxon>Halobacteriales</taxon>
        <taxon>Natrialbaceae</taxon>
        <taxon>Natrinema</taxon>
    </lineage>
</organism>
<protein>
    <submittedName>
        <fullName evidence="2">CopG family transcriptional regulator</fullName>
    </submittedName>
</protein>
<proteinExistence type="predicted"/>
<dbReference type="Pfam" id="PF01402">
    <property type="entry name" value="RHH_1"/>
    <property type="match status" value="1"/>
</dbReference>
<evidence type="ECO:0000313" key="2">
    <source>
        <dbReference type="EMBL" id="RZH67258.1"/>
    </source>
</evidence>
<dbReference type="AlphaFoldDB" id="A0A482XV35"/>
<dbReference type="InterPro" id="IPR002145">
    <property type="entry name" value="CopG"/>
</dbReference>
<dbReference type="EMBL" id="SHMR01000007">
    <property type="protein sequence ID" value="RZH67258.1"/>
    <property type="molecule type" value="Genomic_DNA"/>
</dbReference>